<evidence type="ECO:0000259" key="5">
    <source>
        <dbReference type="Pfam" id="PF08596"/>
    </source>
</evidence>
<dbReference type="InterPro" id="IPR015943">
    <property type="entry name" value="WD40/YVTN_repeat-like_dom_sf"/>
</dbReference>
<dbReference type="GO" id="GO:0006893">
    <property type="term" value="P:Golgi to plasma membrane transport"/>
    <property type="evidence" value="ECO:0007669"/>
    <property type="project" value="TreeGrafter"/>
</dbReference>
<keyword evidence="7" id="KW-1185">Reference proteome</keyword>
<dbReference type="GO" id="GO:0005096">
    <property type="term" value="F:GTPase activator activity"/>
    <property type="evidence" value="ECO:0007669"/>
    <property type="project" value="TreeGrafter"/>
</dbReference>
<feature type="repeat" description="WD" evidence="3">
    <location>
        <begin position="263"/>
        <end position="292"/>
    </location>
</feature>
<organism evidence="6 7">
    <name type="scientific">Candida tropicalis (strain ATCC MYA-3404 / T1)</name>
    <name type="common">Yeast</name>
    <dbReference type="NCBI Taxonomy" id="294747"/>
    <lineage>
        <taxon>Eukaryota</taxon>
        <taxon>Fungi</taxon>
        <taxon>Dikarya</taxon>
        <taxon>Ascomycota</taxon>
        <taxon>Saccharomycotina</taxon>
        <taxon>Pichiomycetes</taxon>
        <taxon>Debaryomycetaceae</taxon>
        <taxon>Candida/Lodderomyces clade</taxon>
        <taxon>Candida</taxon>
    </lineage>
</organism>
<sequence>MFNKFKSRKPPLSLGSVSNVIKTRGTKGLSPEEIDVKKIELKVVNQIGIPKNSIVAVAYDPVQSLLAVSTTSNDVRVYGQVNVEVVFEFNIKNPITFLKFVKGVYLVCGSAGSGLTILSLHSKKVLGTASFPGSVTAMETDPSLDWLIMGLSNGSLMFYDVDRLQQTPFRIDNLQKKIMPKEKLSPVVSIEWHPRDIGTLLIGYNQSAVVYSLVSGEIKSVLVYQLSKEHRAFELASHVSHGGKKKLFGSSKAVLPKLKEAHFHPNGLHAVTVYEDNSIVFWDIASGSILEARNVFDVHIHQPGTPLPIPEVFHPIETVRWVCGEDPENTKLLISGGDPNATNCIHVLDFGYTLKYSITSNEKQGEFYAQPQSGQRIIPLTFYLNNTGVEEVITTIQPITQNGSPYFNEGHDPAFLLLVSNLGQIYLVSFSENAGGQGCTDLGSVILPTSISFIHPPLCSFDVQQVRRIDWYSIMSNRISSGVSSKTKELLYGGMSAQLGSIQKPIGYSDIHRNILITGHERGLVRFSDVSKGEQQELEGIVQIGLRETLYDYGDPKSLRVTFVSCAFENRELLVGLFSGDVVICKFGKHNRNAGISSSKDYSGCEIQHSNGNAKLLDIHDRISGSITASSSFLPVSLLQVEPREQISVLKMSEVGFGAVGYKSGRLVVCDISRGPAVILNLENIKEHLVSIQGNCYPTSIEFTIQEYGNEGYSSILLLVGTNCGGNLVMFKIVPMGNGGFEVIFADKTAHLNYRTTDAGDSEGSFISQLIPINATNGASAIADMSTFNKLSQGILLPGYVIATSSRDVRVLKLPKQKLSHKVIDDTCLKVSVVNYRDHGVVLAILVKTGFVKLCSLPSLADIANIKLPSEVYSKVKDSLESGTATQSDLLSSGELFIRSSKTESVYVCTHEKSRFKGEEETDKLFNENAIIPPRPSASALSWARGQTSYVSNEDFTNLIAGPNRKAPKNIESQLAYNVSPEANPQNNYGGYNPQNRTKSQDKISPYEQPVRRGTATGGIGAQGFMRSVQNGIQTVEETFNDYANQASETITEGVADQKKAMYSAAVKSRFGF</sequence>
<evidence type="ECO:0000256" key="3">
    <source>
        <dbReference type="PROSITE-ProRule" id="PRU00221"/>
    </source>
</evidence>
<evidence type="ECO:0000313" key="7">
    <source>
        <dbReference type="Proteomes" id="UP000002037"/>
    </source>
</evidence>
<protein>
    <recommendedName>
        <fullName evidence="5">Lethal giant larvae (Lgl)-like C-terminal domain-containing protein</fullName>
    </recommendedName>
</protein>
<dbReference type="GO" id="GO:0005886">
    <property type="term" value="C:plasma membrane"/>
    <property type="evidence" value="ECO:0007669"/>
    <property type="project" value="TreeGrafter"/>
</dbReference>
<dbReference type="SUPFAM" id="SSF50978">
    <property type="entry name" value="WD40 repeat-like"/>
    <property type="match status" value="2"/>
</dbReference>
<dbReference type="EMBL" id="GG692397">
    <property type="protein sequence ID" value="EER34181.1"/>
    <property type="molecule type" value="Genomic_DNA"/>
</dbReference>
<dbReference type="SMART" id="SM00320">
    <property type="entry name" value="WD40"/>
    <property type="match status" value="3"/>
</dbReference>
<reference evidence="6 7" key="1">
    <citation type="journal article" date="2009" name="Nature">
        <title>Evolution of pathogenicity and sexual reproduction in eight Candida genomes.</title>
        <authorList>
            <person name="Butler G."/>
            <person name="Rasmussen M.D."/>
            <person name="Lin M.F."/>
            <person name="Santos M.A."/>
            <person name="Sakthikumar S."/>
            <person name="Munro C.A."/>
            <person name="Rheinbay E."/>
            <person name="Grabherr M."/>
            <person name="Forche A."/>
            <person name="Reedy J.L."/>
            <person name="Agrafioti I."/>
            <person name="Arnaud M.B."/>
            <person name="Bates S."/>
            <person name="Brown A.J."/>
            <person name="Brunke S."/>
            <person name="Costanzo M.C."/>
            <person name="Fitzpatrick D.A."/>
            <person name="de Groot P.W."/>
            <person name="Harris D."/>
            <person name="Hoyer L.L."/>
            <person name="Hube B."/>
            <person name="Klis F.M."/>
            <person name="Kodira C."/>
            <person name="Lennard N."/>
            <person name="Logue M.E."/>
            <person name="Martin R."/>
            <person name="Neiman A.M."/>
            <person name="Nikolaou E."/>
            <person name="Quail M.A."/>
            <person name="Quinn J."/>
            <person name="Santos M.C."/>
            <person name="Schmitzberger F.F."/>
            <person name="Sherlock G."/>
            <person name="Shah P."/>
            <person name="Silverstein K.A."/>
            <person name="Skrzypek M.S."/>
            <person name="Soll D."/>
            <person name="Staggs R."/>
            <person name="Stansfield I."/>
            <person name="Stumpf M.P."/>
            <person name="Sudbery P.E."/>
            <person name="Srikantha T."/>
            <person name="Zeng Q."/>
            <person name="Berman J."/>
            <person name="Berriman M."/>
            <person name="Heitman J."/>
            <person name="Gow N.A."/>
            <person name="Lorenz M.C."/>
            <person name="Birren B.W."/>
            <person name="Kellis M."/>
            <person name="Cuomo C.A."/>
        </authorList>
    </citation>
    <scope>NUCLEOTIDE SEQUENCE [LARGE SCALE GENOMIC DNA]</scope>
    <source>
        <strain evidence="7">ATCC MYA-3404 / T1</strain>
    </source>
</reference>
<comment type="similarity">
    <text evidence="1">Belongs to the WD repeat L(2)GL family.</text>
</comment>
<feature type="domain" description="Lethal giant larvae (Lgl)-like C-terminal" evidence="5">
    <location>
        <begin position="559"/>
        <end position="969"/>
    </location>
</feature>
<dbReference type="GO" id="GO:0005737">
    <property type="term" value="C:cytoplasm"/>
    <property type="evidence" value="ECO:0007669"/>
    <property type="project" value="TreeGrafter"/>
</dbReference>
<feature type="region of interest" description="Disordered" evidence="4">
    <location>
        <begin position="980"/>
        <end position="1011"/>
    </location>
</feature>
<dbReference type="KEGG" id="ctp:CTRG_02999"/>
<dbReference type="eggNOG" id="KOG1983">
    <property type="taxonomic scope" value="Eukaryota"/>
</dbReference>
<dbReference type="RefSeq" id="XP_002548702.1">
    <property type="nucleotide sequence ID" value="XM_002548656.1"/>
</dbReference>
<dbReference type="PANTHER" id="PTHR10241:SF25">
    <property type="entry name" value="TOMOSYN, ISOFORM C"/>
    <property type="match status" value="1"/>
</dbReference>
<proteinExistence type="inferred from homology"/>
<dbReference type="VEuPathDB" id="FungiDB:CTRG_02999"/>
<dbReference type="GeneID" id="8298484"/>
<dbReference type="InterPro" id="IPR001680">
    <property type="entry name" value="WD40_rpt"/>
</dbReference>
<name>C5M9C7_CANTT</name>
<gene>
    <name evidence="6" type="ORF">CTRG_02999</name>
</gene>
<evidence type="ECO:0000256" key="1">
    <source>
        <dbReference type="ARBA" id="ARBA00008070"/>
    </source>
</evidence>
<keyword evidence="3" id="KW-0853">WD repeat</keyword>
<dbReference type="InterPro" id="IPR036322">
    <property type="entry name" value="WD40_repeat_dom_sf"/>
</dbReference>
<accession>C5M9C7</accession>
<feature type="compositionally biased region" description="Polar residues" evidence="4">
    <location>
        <begin position="980"/>
        <end position="998"/>
    </location>
</feature>
<dbReference type="Proteomes" id="UP000002037">
    <property type="component" value="Unassembled WGS sequence"/>
</dbReference>
<dbReference type="InterPro" id="IPR013905">
    <property type="entry name" value="Lgl_C_dom"/>
</dbReference>
<dbReference type="PANTHER" id="PTHR10241">
    <property type="entry name" value="LETHAL 2 GIANT LARVAE PROTEIN"/>
    <property type="match status" value="1"/>
</dbReference>
<dbReference type="Gene3D" id="2.130.10.10">
    <property type="entry name" value="YVTN repeat-like/Quinoprotein amine dehydrogenase"/>
    <property type="match status" value="1"/>
</dbReference>
<dbReference type="PROSITE" id="PS50082">
    <property type="entry name" value="WD_REPEATS_2"/>
    <property type="match status" value="1"/>
</dbReference>
<evidence type="ECO:0000256" key="4">
    <source>
        <dbReference type="SAM" id="MobiDB-lite"/>
    </source>
</evidence>
<dbReference type="GO" id="GO:0019905">
    <property type="term" value="F:syntaxin binding"/>
    <property type="evidence" value="ECO:0007669"/>
    <property type="project" value="TreeGrafter"/>
</dbReference>
<dbReference type="GO" id="GO:0006887">
    <property type="term" value="P:exocytosis"/>
    <property type="evidence" value="ECO:0007669"/>
    <property type="project" value="UniProtKB-KW"/>
</dbReference>
<dbReference type="HOGENOM" id="CLU_006030_0_0_1"/>
<dbReference type="Pfam" id="PF08596">
    <property type="entry name" value="Lgl_C"/>
    <property type="match status" value="1"/>
</dbReference>
<keyword evidence="2" id="KW-0268">Exocytosis</keyword>
<dbReference type="GO" id="GO:0045159">
    <property type="term" value="F:myosin II binding"/>
    <property type="evidence" value="ECO:0007669"/>
    <property type="project" value="TreeGrafter"/>
</dbReference>
<dbReference type="AlphaFoldDB" id="C5M9C7"/>
<evidence type="ECO:0000313" key="6">
    <source>
        <dbReference type="EMBL" id="EER34181.1"/>
    </source>
</evidence>
<dbReference type="STRING" id="294747.C5M9C7"/>
<evidence type="ECO:0000256" key="2">
    <source>
        <dbReference type="ARBA" id="ARBA00022483"/>
    </source>
</evidence>
<dbReference type="OrthoDB" id="19944at2759"/>